<dbReference type="AlphaFoldDB" id="A0A9D7SBM0"/>
<organism evidence="1 2">
    <name type="scientific">Candidatus Defluviibacterium haderslevense</name>
    <dbReference type="NCBI Taxonomy" id="2981993"/>
    <lineage>
        <taxon>Bacteria</taxon>
        <taxon>Pseudomonadati</taxon>
        <taxon>Bacteroidota</taxon>
        <taxon>Saprospiria</taxon>
        <taxon>Saprospirales</taxon>
        <taxon>Saprospiraceae</taxon>
        <taxon>Candidatus Defluviibacterium</taxon>
    </lineage>
</organism>
<accession>A0A9D7SBM0</accession>
<gene>
    <name evidence="1" type="ORF">IPO85_19480</name>
</gene>
<comment type="caution">
    <text evidence="1">The sequence shown here is derived from an EMBL/GenBank/DDBJ whole genome shotgun (WGS) entry which is preliminary data.</text>
</comment>
<protein>
    <submittedName>
        <fullName evidence="1">Acyl-CoA reductase</fullName>
    </submittedName>
</protein>
<proteinExistence type="predicted"/>
<name>A0A9D7SBM0_9BACT</name>
<evidence type="ECO:0000313" key="1">
    <source>
        <dbReference type="EMBL" id="MBK9719655.1"/>
    </source>
</evidence>
<sequence>MESAINFFNKLKQKVDEYSTSEIEVFHTAFQKNQWFTLEEIHRMLNAISNRYLDSDSLRTWLSQYNLTQITKIKTIAIISAGNIPLVSFQDLLCVLVCGYKAQVKLSEKDTVLYHWIKDLIQDCDSSIASRIEFTERIHDYDAVIATGSDLAANHFKHYFQKKQNIIRGHRNSIAILNGDETEFDFIELGKDIFYYYGLGCRNVSKIYVPFNYDFSPLLKTLDSHYSYVRNHTKFQNNYDFQLAISLINSVHFLQGETILFIENTQLGSPLATIHFEYYLDEEDLKHKIAEHANKLQCIVSNKNLDFILVTPFGTSQLPGLLDYPDEMDIMNFLISLQQEYVD</sequence>
<reference evidence="1 2" key="1">
    <citation type="submission" date="2020-10" db="EMBL/GenBank/DDBJ databases">
        <title>Connecting structure to function with the recovery of over 1000 high-quality activated sludge metagenome-assembled genomes encoding full-length rRNA genes using long-read sequencing.</title>
        <authorList>
            <person name="Singleton C.M."/>
            <person name="Petriglieri F."/>
            <person name="Kristensen J.M."/>
            <person name="Kirkegaard R.H."/>
            <person name="Michaelsen T.Y."/>
            <person name="Andersen M.H."/>
            <person name="Karst S.M."/>
            <person name="Dueholm M.S."/>
            <person name="Nielsen P.H."/>
            <person name="Albertsen M."/>
        </authorList>
    </citation>
    <scope>NUCLEOTIDE SEQUENCE [LARGE SCALE GENOMIC DNA]</scope>
    <source>
        <strain evidence="1">Ribe_18-Q3-R11-54_BAT3C.373</strain>
    </source>
</reference>
<evidence type="ECO:0000313" key="2">
    <source>
        <dbReference type="Proteomes" id="UP000808349"/>
    </source>
</evidence>
<dbReference type="EMBL" id="JADKFW010000021">
    <property type="protein sequence ID" value="MBK9719655.1"/>
    <property type="molecule type" value="Genomic_DNA"/>
</dbReference>
<dbReference type="Proteomes" id="UP000808349">
    <property type="component" value="Unassembled WGS sequence"/>
</dbReference>